<keyword evidence="2" id="KW-0614">Plasmid</keyword>
<dbReference type="EMBL" id="CP007453">
    <property type="protein sequence ID" value="AHM57544.1"/>
    <property type="molecule type" value="Genomic_DNA"/>
</dbReference>
<keyword evidence="1" id="KW-0732">Signal</keyword>
<geneLocation type="plasmid" evidence="2 3">
    <name>EAL2_808p</name>
</geneLocation>
<protein>
    <submittedName>
        <fullName evidence="2">Uncharacterized protein</fullName>
    </submittedName>
</protein>
<feature type="signal peptide" evidence="1">
    <location>
        <begin position="1"/>
        <end position="24"/>
    </location>
</feature>
<sequence length="112" mass="12350">MKRFLNALLAFVIFVSMSTPMSFAQMSSSDIIDMVYDANDRIVDCVDRAQDDAEDADKEALAIIIAELIAETNGIAQETAEKAAEEGYTVEFEYTTYVIGGVEVEIDPMTVH</sequence>
<gene>
    <name evidence="2" type="ORF">EAL2_808p00370</name>
</gene>
<dbReference type="RefSeq" id="WP_025436460.1">
    <property type="nucleotide sequence ID" value="NZ_CP007453.1"/>
</dbReference>
<proteinExistence type="predicted"/>
<name>W8T724_PEPAC</name>
<organism evidence="2 3">
    <name type="scientific">Peptoclostridium acidaminophilum DSM 3953</name>
    <dbReference type="NCBI Taxonomy" id="1286171"/>
    <lineage>
        <taxon>Bacteria</taxon>
        <taxon>Bacillati</taxon>
        <taxon>Bacillota</taxon>
        <taxon>Clostridia</taxon>
        <taxon>Peptostreptococcales</taxon>
        <taxon>Peptoclostridiaceae</taxon>
        <taxon>Peptoclostridium</taxon>
    </lineage>
</organism>
<evidence type="ECO:0000256" key="1">
    <source>
        <dbReference type="SAM" id="SignalP"/>
    </source>
</evidence>
<dbReference type="Proteomes" id="UP000019591">
    <property type="component" value="Plasmid EAL2_808p"/>
</dbReference>
<reference evidence="2 3" key="1">
    <citation type="journal article" date="2014" name="Genome Announc.">
        <title>Complete Genome Sequence of Amino Acid-Utilizing Eubacterium acidaminophilum al-2 (DSM 3953).</title>
        <authorList>
            <person name="Poehlein A."/>
            <person name="Andreesen J.R."/>
            <person name="Daniel R."/>
        </authorList>
    </citation>
    <scope>NUCLEOTIDE SEQUENCE [LARGE SCALE GENOMIC DNA]</scope>
    <source>
        <strain evidence="2 3">DSM 3953</strain>
        <plasmid evidence="3">Plasmid EAL2_808p</plasmid>
    </source>
</reference>
<dbReference type="KEGG" id="eac:EAL2_808p00370"/>
<keyword evidence="3" id="KW-1185">Reference proteome</keyword>
<dbReference type="PATRIC" id="fig|1286171.3.peg.2214"/>
<feature type="chain" id="PRO_5004913163" evidence="1">
    <location>
        <begin position="25"/>
        <end position="112"/>
    </location>
</feature>
<evidence type="ECO:0000313" key="3">
    <source>
        <dbReference type="Proteomes" id="UP000019591"/>
    </source>
</evidence>
<evidence type="ECO:0000313" key="2">
    <source>
        <dbReference type="EMBL" id="AHM57544.1"/>
    </source>
</evidence>
<dbReference type="HOGENOM" id="CLU_2142143_0_0_9"/>
<dbReference type="AlphaFoldDB" id="W8T724"/>
<accession>W8T724</accession>